<dbReference type="Pfam" id="PF01098">
    <property type="entry name" value="FTSW_RODA_SPOVE"/>
    <property type="match status" value="2"/>
</dbReference>
<evidence type="ECO:0000256" key="1">
    <source>
        <dbReference type="ARBA" id="ARBA00004141"/>
    </source>
</evidence>
<evidence type="ECO:0000256" key="3">
    <source>
        <dbReference type="ARBA" id="ARBA00022960"/>
    </source>
</evidence>
<keyword evidence="2 6" id="KW-0812">Transmembrane</keyword>
<sequence>MIVRKMVREGDPALFLGVLILTATGILLIYSAGEGDSSQAIGDLYLKQLIWWAIALAIGLFSFSVPLKWWEVMAYPLYAFSLLFLVFLAFKAGRGEAASRWIRLGPVQFQPAEFAKIFTVLALARYLGNRKSPVDSFGMMVVPCLFVLVPIALVAVQPDLGTSVAFVAILIWMLFWSGTPLTYLFFLVVPIISLITAFNSLIWGIFTVGLIVFITWRRAHLIDSIIVLSVHIATGLMTVPFWEKLKPYQRQRILSFLQPESDPLGSGWQIIQSKVALGSGGVLGKGLLEGTQKKLAFLPAQHTDFIFSILGEEFGYLGVLIFLSLFLFILVRIVDLARSTYSNSFSTLVAFGVLAIWFFHLFINVGMTLGLLPVTGVPLPFLSYGGSFLIACYFLLGILLRTSTERYDYWVR</sequence>
<gene>
    <name evidence="7" type="ORF">A2Z06_04635</name>
</gene>
<feature type="transmembrane region" description="Helical" evidence="6">
    <location>
        <begin position="45"/>
        <end position="65"/>
    </location>
</feature>
<evidence type="ECO:0000256" key="2">
    <source>
        <dbReference type="ARBA" id="ARBA00022692"/>
    </source>
</evidence>
<feature type="transmembrane region" description="Helical" evidence="6">
    <location>
        <begin position="163"/>
        <end position="185"/>
    </location>
</feature>
<feature type="transmembrane region" description="Helical" evidence="6">
    <location>
        <begin position="72"/>
        <end position="90"/>
    </location>
</feature>
<feature type="transmembrane region" description="Helical" evidence="6">
    <location>
        <begin position="191"/>
        <end position="214"/>
    </location>
</feature>
<dbReference type="InterPro" id="IPR001182">
    <property type="entry name" value="FtsW/RodA"/>
</dbReference>
<comment type="caution">
    <text evidence="7">The sequence shown here is derived from an EMBL/GenBank/DDBJ whole genome shotgun (WGS) entry which is preliminary data.</text>
</comment>
<feature type="transmembrane region" description="Helical" evidence="6">
    <location>
        <begin position="345"/>
        <end position="369"/>
    </location>
</feature>
<feature type="transmembrane region" description="Helical" evidence="6">
    <location>
        <begin position="381"/>
        <end position="400"/>
    </location>
</feature>
<dbReference type="GO" id="GO:0005886">
    <property type="term" value="C:plasma membrane"/>
    <property type="evidence" value="ECO:0007669"/>
    <property type="project" value="TreeGrafter"/>
</dbReference>
<evidence type="ECO:0000256" key="4">
    <source>
        <dbReference type="ARBA" id="ARBA00022989"/>
    </source>
</evidence>
<feature type="transmembrane region" description="Helical" evidence="6">
    <location>
        <begin position="12"/>
        <end position="33"/>
    </location>
</feature>
<dbReference type="NCBIfam" id="TIGR02210">
    <property type="entry name" value="rodA_shape"/>
    <property type="match status" value="1"/>
</dbReference>
<keyword evidence="3" id="KW-0133">Cell shape</keyword>
<name>A0A1F5YC29_9BACT</name>
<feature type="transmembrane region" description="Helical" evidence="6">
    <location>
        <begin position="137"/>
        <end position="156"/>
    </location>
</feature>
<proteinExistence type="predicted"/>
<evidence type="ECO:0000313" key="8">
    <source>
        <dbReference type="Proteomes" id="UP000179034"/>
    </source>
</evidence>
<keyword evidence="4 6" id="KW-1133">Transmembrane helix</keyword>
<dbReference type="GO" id="GO:0051301">
    <property type="term" value="P:cell division"/>
    <property type="evidence" value="ECO:0007669"/>
    <property type="project" value="InterPro"/>
</dbReference>
<evidence type="ECO:0000256" key="6">
    <source>
        <dbReference type="SAM" id="Phobius"/>
    </source>
</evidence>
<dbReference type="GO" id="GO:0032153">
    <property type="term" value="C:cell division site"/>
    <property type="evidence" value="ECO:0007669"/>
    <property type="project" value="TreeGrafter"/>
</dbReference>
<feature type="transmembrane region" description="Helical" evidence="6">
    <location>
        <begin position="314"/>
        <end position="333"/>
    </location>
</feature>
<feature type="transmembrane region" description="Helical" evidence="6">
    <location>
        <begin position="221"/>
        <end position="242"/>
    </location>
</feature>
<evidence type="ECO:0000256" key="5">
    <source>
        <dbReference type="ARBA" id="ARBA00023136"/>
    </source>
</evidence>
<dbReference type="Proteomes" id="UP000179034">
    <property type="component" value="Unassembled WGS sequence"/>
</dbReference>
<dbReference type="GO" id="GO:0015648">
    <property type="term" value="F:lipid-linked peptidoglycan transporter activity"/>
    <property type="evidence" value="ECO:0007669"/>
    <property type="project" value="TreeGrafter"/>
</dbReference>
<organism evidence="7 8">
    <name type="scientific">Candidatus Glassbacteria bacterium RBG_16_58_8</name>
    <dbReference type="NCBI Taxonomy" id="1817866"/>
    <lineage>
        <taxon>Bacteria</taxon>
        <taxon>Candidatus Glassiibacteriota</taxon>
    </lineage>
</organism>
<dbReference type="AlphaFoldDB" id="A0A1F5YC29"/>
<reference evidence="7 8" key="1">
    <citation type="journal article" date="2016" name="Nat. Commun.">
        <title>Thousands of microbial genomes shed light on interconnected biogeochemical processes in an aquifer system.</title>
        <authorList>
            <person name="Anantharaman K."/>
            <person name="Brown C.T."/>
            <person name="Hug L.A."/>
            <person name="Sharon I."/>
            <person name="Castelle C.J."/>
            <person name="Probst A.J."/>
            <person name="Thomas B.C."/>
            <person name="Singh A."/>
            <person name="Wilkins M.J."/>
            <person name="Karaoz U."/>
            <person name="Brodie E.L."/>
            <person name="Williams K.H."/>
            <person name="Hubbard S.S."/>
            <person name="Banfield J.F."/>
        </authorList>
    </citation>
    <scope>NUCLEOTIDE SEQUENCE [LARGE SCALE GENOMIC DNA]</scope>
</reference>
<evidence type="ECO:0000313" key="7">
    <source>
        <dbReference type="EMBL" id="OGF97602.1"/>
    </source>
</evidence>
<accession>A0A1F5YC29</accession>
<dbReference type="NCBIfam" id="NF037961">
    <property type="entry name" value="RodA_shape"/>
    <property type="match status" value="1"/>
</dbReference>
<dbReference type="PANTHER" id="PTHR30474:SF1">
    <property type="entry name" value="PEPTIDOGLYCAN GLYCOSYLTRANSFERASE MRDB"/>
    <property type="match status" value="1"/>
</dbReference>
<dbReference type="EMBL" id="MFIW01000076">
    <property type="protein sequence ID" value="OGF97602.1"/>
    <property type="molecule type" value="Genomic_DNA"/>
</dbReference>
<dbReference type="InterPro" id="IPR011923">
    <property type="entry name" value="RodA/MrdB"/>
</dbReference>
<keyword evidence="5 6" id="KW-0472">Membrane</keyword>
<dbReference type="GO" id="GO:0008360">
    <property type="term" value="P:regulation of cell shape"/>
    <property type="evidence" value="ECO:0007669"/>
    <property type="project" value="UniProtKB-KW"/>
</dbReference>
<comment type="subcellular location">
    <subcellularLocation>
        <location evidence="1">Membrane</location>
        <topology evidence="1">Multi-pass membrane protein</topology>
    </subcellularLocation>
</comment>
<dbReference type="PANTHER" id="PTHR30474">
    <property type="entry name" value="CELL CYCLE PROTEIN"/>
    <property type="match status" value="1"/>
</dbReference>
<protein>
    <submittedName>
        <fullName evidence="7">Rod shape-determining protein RodA</fullName>
    </submittedName>
</protein>